<organism evidence="11 12">
    <name type="scientific">Ancylostoma duodenale</name>
    <dbReference type="NCBI Taxonomy" id="51022"/>
    <lineage>
        <taxon>Eukaryota</taxon>
        <taxon>Metazoa</taxon>
        <taxon>Ecdysozoa</taxon>
        <taxon>Nematoda</taxon>
        <taxon>Chromadorea</taxon>
        <taxon>Rhabditida</taxon>
        <taxon>Rhabditina</taxon>
        <taxon>Rhabditomorpha</taxon>
        <taxon>Strongyloidea</taxon>
        <taxon>Ancylostomatidae</taxon>
        <taxon>Ancylostomatinae</taxon>
        <taxon>Ancylostoma</taxon>
    </lineage>
</organism>
<protein>
    <submittedName>
        <fullName evidence="11">Cadherin domain protein</fullName>
    </submittedName>
</protein>
<feature type="domain" description="Cadherin" evidence="10">
    <location>
        <begin position="222"/>
        <end position="324"/>
    </location>
</feature>
<dbReference type="Gene3D" id="2.60.40.60">
    <property type="entry name" value="Cadherins"/>
    <property type="match status" value="4"/>
</dbReference>
<evidence type="ECO:0000256" key="3">
    <source>
        <dbReference type="ARBA" id="ARBA00022692"/>
    </source>
</evidence>
<keyword evidence="6 9" id="KW-0106">Calcium</keyword>
<evidence type="ECO:0000256" key="5">
    <source>
        <dbReference type="ARBA" id="ARBA00022737"/>
    </source>
</evidence>
<evidence type="ECO:0000256" key="2">
    <source>
        <dbReference type="ARBA" id="ARBA00022536"/>
    </source>
</evidence>
<dbReference type="InterPro" id="IPR002126">
    <property type="entry name" value="Cadherin-like_dom"/>
</dbReference>
<dbReference type="GO" id="GO:0007411">
    <property type="term" value="P:axon guidance"/>
    <property type="evidence" value="ECO:0007669"/>
    <property type="project" value="UniProtKB-ARBA"/>
</dbReference>
<evidence type="ECO:0000259" key="10">
    <source>
        <dbReference type="PROSITE" id="PS50268"/>
    </source>
</evidence>
<keyword evidence="4" id="KW-0732">Signal</keyword>
<dbReference type="PRINTS" id="PR00205">
    <property type="entry name" value="CADHERIN"/>
</dbReference>
<dbReference type="Proteomes" id="UP000054047">
    <property type="component" value="Unassembled WGS sequence"/>
</dbReference>
<feature type="domain" description="Cadherin" evidence="10">
    <location>
        <begin position="93"/>
        <end position="196"/>
    </location>
</feature>
<keyword evidence="12" id="KW-1185">Reference proteome</keyword>
<dbReference type="GO" id="GO:0007156">
    <property type="term" value="P:homophilic cell adhesion via plasma membrane adhesion molecules"/>
    <property type="evidence" value="ECO:0007669"/>
    <property type="project" value="InterPro"/>
</dbReference>
<dbReference type="InterPro" id="IPR020894">
    <property type="entry name" value="Cadherin_CS"/>
</dbReference>
<feature type="non-terminal residue" evidence="11">
    <location>
        <position position="1"/>
    </location>
</feature>
<dbReference type="PANTHER" id="PTHR24026:SF126">
    <property type="entry name" value="PROTOCADHERIN FAT 4"/>
    <property type="match status" value="1"/>
</dbReference>
<dbReference type="CDD" id="cd11304">
    <property type="entry name" value="Cadherin_repeat"/>
    <property type="match status" value="4"/>
</dbReference>
<dbReference type="EMBL" id="KN749681">
    <property type="protein sequence ID" value="KIH50453.1"/>
    <property type="molecule type" value="Genomic_DNA"/>
</dbReference>
<comment type="subcellular location">
    <subcellularLocation>
        <location evidence="1">Membrane</location>
    </subcellularLocation>
</comment>
<dbReference type="OrthoDB" id="5855789at2759"/>
<evidence type="ECO:0000256" key="8">
    <source>
        <dbReference type="ARBA" id="ARBA00023136"/>
    </source>
</evidence>
<dbReference type="InterPro" id="IPR015919">
    <property type="entry name" value="Cadherin-like_sf"/>
</dbReference>
<name>A0A0C2C2G5_9BILA</name>
<dbReference type="Pfam" id="PF00028">
    <property type="entry name" value="Cadherin"/>
    <property type="match status" value="2"/>
</dbReference>
<gene>
    <name evidence="11" type="ORF">ANCDUO_19468</name>
</gene>
<keyword evidence="2" id="KW-0245">EGF-like domain</keyword>
<keyword evidence="3" id="KW-0812">Transmembrane</keyword>
<dbReference type="PROSITE" id="PS50268">
    <property type="entry name" value="CADHERIN_2"/>
    <property type="match status" value="3"/>
</dbReference>
<sequence length="345" mass="36958">HWYRIHVSEDTKVGAVLLKLTATDDDGGDNAKVGYRLTGGHGDHVKVDEKTGELTLARQLDREANSVLRHAVIAFDHGAPSQISAGKLTIEIDDHWYRIHISEDTKVGAVLLKLTATDDDGGDNAKVGYRLAGGHGDHVKVDEKTGELTLARPLDREANSVLRHAVIAFDHGAPSQISAVNLTIEVDDVNDNAPFCIEPITTVSFVGADSGRFPGWSSVGCVAASDPDVGPNARLRFSLEPEENGLAPPFKIDHRTGCVADNGEVVLSTTCSFVVELEDVDENLHPPEFDDVALEASVYENMAIGTEVLTVKAIDQDNPVAPVDYNIVGGNGIAYFAIDSSGNFE</sequence>
<dbReference type="SMART" id="SM00112">
    <property type="entry name" value="CA"/>
    <property type="match status" value="3"/>
</dbReference>
<accession>A0A0C2C2G5</accession>
<keyword evidence="7" id="KW-1133">Transmembrane helix</keyword>
<evidence type="ECO:0000256" key="9">
    <source>
        <dbReference type="PROSITE-ProRule" id="PRU00043"/>
    </source>
</evidence>
<evidence type="ECO:0000256" key="4">
    <source>
        <dbReference type="ARBA" id="ARBA00022729"/>
    </source>
</evidence>
<dbReference type="AlphaFoldDB" id="A0A0C2C2G5"/>
<evidence type="ECO:0000313" key="11">
    <source>
        <dbReference type="EMBL" id="KIH50453.1"/>
    </source>
</evidence>
<keyword evidence="5" id="KW-0677">Repeat</keyword>
<evidence type="ECO:0000256" key="1">
    <source>
        <dbReference type="ARBA" id="ARBA00004370"/>
    </source>
</evidence>
<dbReference type="FunFam" id="2.60.40.60:FF:000104">
    <property type="entry name" value="cadherin-23 isoform X1"/>
    <property type="match status" value="1"/>
</dbReference>
<reference evidence="11 12" key="1">
    <citation type="submission" date="2013-12" db="EMBL/GenBank/DDBJ databases">
        <title>Draft genome of the parsitic nematode Ancylostoma duodenale.</title>
        <authorList>
            <person name="Mitreva M."/>
        </authorList>
    </citation>
    <scope>NUCLEOTIDE SEQUENCE [LARGE SCALE GENOMIC DNA]</scope>
    <source>
        <strain evidence="11 12">Zhejiang</strain>
    </source>
</reference>
<dbReference type="FunFam" id="2.60.40.60:FF:000020">
    <property type="entry name" value="Dachsous cadherin-related 1b"/>
    <property type="match status" value="1"/>
</dbReference>
<evidence type="ECO:0000313" key="12">
    <source>
        <dbReference type="Proteomes" id="UP000054047"/>
    </source>
</evidence>
<evidence type="ECO:0000256" key="6">
    <source>
        <dbReference type="ARBA" id="ARBA00022837"/>
    </source>
</evidence>
<dbReference type="GO" id="GO:0005886">
    <property type="term" value="C:plasma membrane"/>
    <property type="evidence" value="ECO:0007669"/>
    <property type="project" value="UniProtKB-SubCell"/>
</dbReference>
<dbReference type="PROSITE" id="PS00232">
    <property type="entry name" value="CADHERIN_1"/>
    <property type="match status" value="1"/>
</dbReference>
<proteinExistence type="predicted"/>
<dbReference type="PANTHER" id="PTHR24026">
    <property type="entry name" value="FAT ATYPICAL CADHERIN-RELATED"/>
    <property type="match status" value="1"/>
</dbReference>
<keyword evidence="8" id="KW-0472">Membrane</keyword>
<dbReference type="SUPFAM" id="SSF49313">
    <property type="entry name" value="Cadherin-like"/>
    <property type="match status" value="4"/>
</dbReference>
<evidence type="ECO:0000256" key="7">
    <source>
        <dbReference type="ARBA" id="ARBA00022989"/>
    </source>
</evidence>
<dbReference type="GO" id="GO:0005509">
    <property type="term" value="F:calcium ion binding"/>
    <property type="evidence" value="ECO:0007669"/>
    <property type="project" value="UniProtKB-UniRule"/>
</dbReference>
<feature type="domain" description="Cadherin" evidence="10">
    <location>
        <begin position="3"/>
        <end position="94"/>
    </location>
</feature>